<evidence type="ECO:0000256" key="8">
    <source>
        <dbReference type="ARBA" id="ARBA00023004"/>
    </source>
</evidence>
<evidence type="ECO:0000256" key="7">
    <source>
        <dbReference type="ARBA" id="ARBA00023002"/>
    </source>
</evidence>
<keyword evidence="6" id="KW-0479">Metal-binding</keyword>
<dbReference type="Gene3D" id="3.20.20.70">
    <property type="entry name" value="Aldolase class I"/>
    <property type="match status" value="1"/>
</dbReference>
<dbReference type="InterPro" id="IPR036188">
    <property type="entry name" value="FAD/NAD-bd_sf"/>
</dbReference>
<evidence type="ECO:0000256" key="2">
    <source>
        <dbReference type="ARBA" id="ARBA00001966"/>
    </source>
</evidence>
<reference evidence="12 13" key="1">
    <citation type="submission" date="2019-03" db="EMBL/GenBank/DDBJ databases">
        <title>Subsurface microbial communities from deep shales in Ohio and West Virginia, USA.</title>
        <authorList>
            <person name="Wrighton K."/>
        </authorList>
    </citation>
    <scope>NUCLEOTIDE SEQUENCE [LARGE SCALE GENOMIC DNA]</scope>
    <source>
        <strain evidence="12 13">MA284_T2</strain>
    </source>
</reference>
<dbReference type="GO" id="GO:0010181">
    <property type="term" value="F:FMN binding"/>
    <property type="evidence" value="ECO:0007669"/>
    <property type="project" value="InterPro"/>
</dbReference>
<dbReference type="InterPro" id="IPR023753">
    <property type="entry name" value="FAD/NAD-binding_dom"/>
</dbReference>
<evidence type="ECO:0000313" key="12">
    <source>
        <dbReference type="EMBL" id="TDO94170.1"/>
    </source>
</evidence>
<dbReference type="SUPFAM" id="SSF51395">
    <property type="entry name" value="FMN-linked oxidoreductases"/>
    <property type="match status" value="1"/>
</dbReference>
<name>A0A4R6M1D8_9FIRM</name>
<comment type="cofactor">
    <cofactor evidence="2">
        <name>[4Fe-4S] cluster</name>
        <dbReference type="ChEBI" id="CHEBI:49883"/>
    </cofactor>
</comment>
<keyword evidence="8" id="KW-0408">Iron</keyword>
<organism evidence="12 13">
    <name type="scientific">Halanaerobium saccharolyticum</name>
    <dbReference type="NCBI Taxonomy" id="43595"/>
    <lineage>
        <taxon>Bacteria</taxon>
        <taxon>Bacillati</taxon>
        <taxon>Bacillota</taxon>
        <taxon>Clostridia</taxon>
        <taxon>Halanaerobiales</taxon>
        <taxon>Halanaerobiaceae</taxon>
        <taxon>Halanaerobium</taxon>
    </lineage>
</organism>
<keyword evidence="9" id="KW-0411">Iron-sulfur</keyword>
<dbReference type="GO" id="GO:0051536">
    <property type="term" value="F:iron-sulfur cluster binding"/>
    <property type="evidence" value="ECO:0007669"/>
    <property type="project" value="UniProtKB-KW"/>
</dbReference>
<evidence type="ECO:0000256" key="6">
    <source>
        <dbReference type="ARBA" id="ARBA00022723"/>
    </source>
</evidence>
<sequence length="654" mass="72487">MYNNLFSSGEIGTMKSKNRIVMTAMGNYLANTDGTVSEEDIAFYTARAKGGVGIIVTEATCVDDKRGRGNTHQISIADDKFIPGLKKLAESVQQYDSKLIAQIYHPGRQGVSAINQKQGMLAPSDVECEVVHQPIEVMSLQQIEEMIEKFIDAAERVKKAGVDGVEVHGAHGYLINEFLSPYTNRRNDKYGGSFENRMRFLEEIVMGIRDRCGEDFPLLVRLSVDEFLETVGKADTGLKLAEGIKIAQRLEELGVDAIDVSSGIYETMNTAWEPTSFAEGWKINLAESVKKKIEIPVIGVSVIRNPEYADQLLKDEKVDFIGSARQHLADPEWSNKAKTNRENEIRKCISCLRCMETLISADQRPGGFECAVNIKAAAEVEYAELSKNGKGENVVIIGAGPSGLEAARVLAEKNYKPIIFEKEDKIGGQLQLAKRPPKKDKIAWLIDYYQEQLKRLDIDLRLNTKASIASIKEINPAAVFVAQGSKPIIPDIKGINSGNVLSSEDILNDQVELKNKKIAVIGSGMTGIEISHLLAEKDNDLSLFEMESEIGADLYFQNLIDHMNYIGELGVDLYPEHKLIEVRDGKAVFELMDSDQTKEYDFDYIILALGRRENEELTAKIKSEFSNVKTLGDANKVGKIRNAVESGFKAACSI</sequence>
<evidence type="ECO:0000256" key="4">
    <source>
        <dbReference type="ARBA" id="ARBA00022630"/>
    </source>
</evidence>
<dbReference type="InterPro" id="IPR001155">
    <property type="entry name" value="OxRdtase_FMN_N"/>
</dbReference>
<dbReference type="EMBL" id="SNWX01000004">
    <property type="protein sequence ID" value="TDO94170.1"/>
    <property type="molecule type" value="Genomic_DNA"/>
</dbReference>
<evidence type="ECO:0000256" key="1">
    <source>
        <dbReference type="ARBA" id="ARBA00001917"/>
    </source>
</evidence>
<comment type="caution">
    <text evidence="12">The sequence shown here is derived from an EMBL/GenBank/DDBJ whole genome shotgun (WGS) entry which is preliminary data.</text>
</comment>
<evidence type="ECO:0000256" key="5">
    <source>
        <dbReference type="ARBA" id="ARBA00022643"/>
    </source>
</evidence>
<keyword evidence="5" id="KW-0288">FMN</keyword>
<comment type="cofactor">
    <cofactor evidence="1">
        <name>FMN</name>
        <dbReference type="ChEBI" id="CHEBI:58210"/>
    </cofactor>
</comment>
<proteinExistence type="inferred from homology"/>
<evidence type="ECO:0000256" key="3">
    <source>
        <dbReference type="ARBA" id="ARBA00011048"/>
    </source>
</evidence>
<dbReference type="Gene3D" id="3.50.50.60">
    <property type="entry name" value="FAD/NAD(P)-binding domain"/>
    <property type="match status" value="1"/>
</dbReference>
<dbReference type="OrthoDB" id="9772736at2"/>
<evidence type="ECO:0000256" key="9">
    <source>
        <dbReference type="ARBA" id="ARBA00023014"/>
    </source>
</evidence>
<keyword evidence="4" id="KW-0285">Flavoprotein</keyword>
<feature type="domain" description="NADH:flavin oxidoreductase/NADH oxidase N-terminal" evidence="10">
    <location>
        <begin position="5"/>
        <end position="343"/>
    </location>
</feature>
<dbReference type="AlphaFoldDB" id="A0A4R6M1D8"/>
<evidence type="ECO:0000259" key="11">
    <source>
        <dbReference type="Pfam" id="PF07992"/>
    </source>
</evidence>
<dbReference type="Gene3D" id="3.40.50.720">
    <property type="entry name" value="NAD(P)-binding Rossmann-like Domain"/>
    <property type="match status" value="1"/>
</dbReference>
<evidence type="ECO:0000313" key="13">
    <source>
        <dbReference type="Proteomes" id="UP000295064"/>
    </source>
</evidence>
<gene>
    <name evidence="12" type="ORF">DFR79_104136</name>
</gene>
<dbReference type="GO" id="GO:0016491">
    <property type="term" value="F:oxidoreductase activity"/>
    <property type="evidence" value="ECO:0007669"/>
    <property type="project" value="UniProtKB-KW"/>
</dbReference>
<protein>
    <submittedName>
        <fullName evidence="12">2,4-dienoyl-CoA reductase-like NADH-dependent reductase (Old Yellow Enzyme family)</fullName>
    </submittedName>
</protein>
<dbReference type="PRINTS" id="PR00368">
    <property type="entry name" value="FADPNR"/>
</dbReference>
<dbReference type="SUPFAM" id="SSF51905">
    <property type="entry name" value="FAD/NAD(P)-binding domain"/>
    <property type="match status" value="1"/>
</dbReference>
<dbReference type="RefSeq" id="WP_133514286.1">
    <property type="nucleotide sequence ID" value="NZ_SNWX01000004.1"/>
</dbReference>
<accession>A0A4R6M1D8</accession>
<feature type="domain" description="FAD/NAD(P)-binding" evidence="11">
    <location>
        <begin position="393"/>
        <end position="623"/>
    </location>
</feature>
<dbReference type="Proteomes" id="UP000295064">
    <property type="component" value="Unassembled WGS sequence"/>
</dbReference>
<dbReference type="InterPro" id="IPR013785">
    <property type="entry name" value="Aldolase_TIM"/>
</dbReference>
<dbReference type="CDD" id="cd02803">
    <property type="entry name" value="OYE_like_FMN_family"/>
    <property type="match status" value="1"/>
</dbReference>
<evidence type="ECO:0000259" key="10">
    <source>
        <dbReference type="Pfam" id="PF00724"/>
    </source>
</evidence>
<dbReference type="GO" id="GO:0046872">
    <property type="term" value="F:metal ion binding"/>
    <property type="evidence" value="ECO:0007669"/>
    <property type="project" value="UniProtKB-KW"/>
</dbReference>
<dbReference type="PANTHER" id="PTHR42917">
    <property type="entry name" value="2,4-DIENOYL-COA REDUCTASE"/>
    <property type="match status" value="1"/>
</dbReference>
<dbReference type="PRINTS" id="PR00469">
    <property type="entry name" value="PNDRDTASEII"/>
</dbReference>
<comment type="similarity">
    <text evidence="3">In the N-terminal section; belongs to the NADH:flavin oxidoreductase/NADH oxidase family.</text>
</comment>
<keyword evidence="7" id="KW-0560">Oxidoreductase</keyword>
<dbReference type="PANTHER" id="PTHR42917:SF2">
    <property type="entry name" value="2,4-DIENOYL-COA REDUCTASE [(2E)-ENOYL-COA-PRODUCING]"/>
    <property type="match status" value="1"/>
</dbReference>
<dbReference type="Pfam" id="PF07992">
    <property type="entry name" value="Pyr_redox_2"/>
    <property type="match status" value="1"/>
</dbReference>
<dbReference type="InterPro" id="IPR051793">
    <property type="entry name" value="NADH:flavin_oxidoreductase"/>
</dbReference>
<dbReference type="Pfam" id="PF00724">
    <property type="entry name" value="Oxidored_FMN"/>
    <property type="match status" value="1"/>
</dbReference>